<reference evidence="1 2" key="1">
    <citation type="submission" date="2021-06" db="EMBL/GenBank/DDBJ databases">
        <title>Caerostris extrusa draft genome.</title>
        <authorList>
            <person name="Kono N."/>
            <person name="Arakawa K."/>
        </authorList>
    </citation>
    <scope>NUCLEOTIDE SEQUENCE [LARGE SCALE GENOMIC DNA]</scope>
</reference>
<name>A0AAV4S3H2_CAEEX</name>
<organism evidence="1 2">
    <name type="scientific">Caerostris extrusa</name>
    <name type="common">Bark spider</name>
    <name type="synonym">Caerostris bankana</name>
    <dbReference type="NCBI Taxonomy" id="172846"/>
    <lineage>
        <taxon>Eukaryota</taxon>
        <taxon>Metazoa</taxon>
        <taxon>Ecdysozoa</taxon>
        <taxon>Arthropoda</taxon>
        <taxon>Chelicerata</taxon>
        <taxon>Arachnida</taxon>
        <taxon>Araneae</taxon>
        <taxon>Araneomorphae</taxon>
        <taxon>Entelegynae</taxon>
        <taxon>Araneoidea</taxon>
        <taxon>Araneidae</taxon>
        <taxon>Caerostris</taxon>
    </lineage>
</organism>
<evidence type="ECO:0000313" key="1">
    <source>
        <dbReference type="EMBL" id="GIY26967.1"/>
    </source>
</evidence>
<protein>
    <submittedName>
        <fullName evidence="1">Uncharacterized protein</fullName>
    </submittedName>
</protein>
<proteinExistence type="predicted"/>
<dbReference type="AlphaFoldDB" id="A0AAV4S3H2"/>
<dbReference type="EMBL" id="BPLR01008752">
    <property type="protein sequence ID" value="GIY26967.1"/>
    <property type="molecule type" value="Genomic_DNA"/>
</dbReference>
<keyword evidence="2" id="KW-1185">Reference proteome</keyword>
<evidence type="ECO:0000313" key="2">
    <source>
        <dbReference type="Proteomes" id="UP001054945"/>
    </source>
</evidence>
<comment type="caution">
    <text evidence="1">The sequence shown here is derived from an EMBL/GenBank/DDBJ whole genome shotgun (WGS) entry which is preliminary data.</text>
</comment>
<sequence length="71" mass="8094">MLMNVADSLDWILESYSAEHPTEISFKGSLRYYLGALLNSVKSENQLICLLKPEFGLSANFLRTIQLERKS</sequence>
<dbReference type="Proteomes" id="UP001054945">
    <property type="component" value="Unassembled WGS sequence"/>
</dbReference>
<gene>
    <name evidence="1" type="ORF">CEXT_493111</name>
</gene>
<accession>A0AAV4S3H2</accession>